<evidence type="ECO:0000256" key="3">
    <source>
        <dbReference type="ARBA" id="ARBA00010994"/>
    </source>
</evidence>
<dbReference type="GO" id="GO:0046785">
    <property type="term" value="P:microtubule polymerization"/>
    <property type="evidence" value="ECO:0007669"/>
    <property type="project" value="InterPro"/>
</dbReference>
<keyword evidence="6" id="KW-0493">Microtubule</keyword>
<proteinExistence type="inferred from homology"/>
<dbReference type="PROSITE" id="PS50216">
    <property type="entry name" value="DHHC"/>
    <property type="match status" value="1"/>
</dbReference>
<dbReference type="EC" id="2.3.1.225" evidence="10"/>
<keyword evidence="14" id="KW-1185">Reference proteome</keyword>
<keyword evidence="10" id="KW-0012">Acyltransferase</keyword>
<evidence type="ECO:0000256" key="9">
    <source>
        <dbReference type="ARBA" id="ARBA00023212"/>
    </source>
</evidence>
<gene>
    <name evidence="13" type="ORF">MONAX_5E039767</name>
</gene>
<organism evidence="13 14">
    <name type="scientific">Marmota monax</name>
    <name type="common">Woodchuck</name>
    <dbReference type="NCBI Taxonomy" id="9995"/>
    <lineage>
        <taxon>Eukaryota</taxon>
        <taxon>Metazoa</taxon>
        <taxon>Chordata</taxon>
        <taxon>Craniata</taxon>
        <taxon>Vertebrata</taxon>
        <taxon>Euteleostomi</taxon>
        <taxon>Mammalia</taxon>
        <taxon>Eutheria</taxon>
        <taxon>Euarchontoglires</taxon>
        <taxon>Glires</taxon>
        <taxon>Rodentia</taxon>
        <taxon>Sciuromorpha</taxon>
        <taxon>Sciuridae</taxon>
        <taxon>Xerinae</taxon>
        <taxon>Marmotini</taxon>
        <taxon>Marmota</taxon>
    </lineage>
</organism>
<feature type="region of interest" description="Disordered" evidence="11">
    <location>
        <begin position="473"/>
        <end position="564"/>
    </location>
</feature>
<name>A0A5E4AI01_MARMO</name>
<keyword evidence="10" id="KW-0808">Transferase</keyword>
<feature type="region of interest" description="Disordered" evidence="11">
    <location>
        <begin position="48"/>
        <end position="84"/>
    </location>
</feature>
<feature type="transmembrane region" description="Helical" evidence="10">
    <location>
        <begin position="377"/>
        <end position="406"/>
    </location>
</feature>
<dbReference type="InterPro" id="IPR011992">
    <property type="entry name" value="EF-hand-dom_pair"/>
</dbReference>
<protein>
    <recommendedName>
        <fullName evidence="10">Palmitoyltransferase</fullName>
        <ecNumber evidence="10">2.3.1.225</ecNumber>
    </recommendedName>
</protein>
<dbReference type="GO" id="GO:0001578">
    <property type="term" value="P:microtubule bundle formation"/>
    <property type="evidence" value="ECO:0007669"/>
    <property type="project" value="TreeGrafter"/>
</dbReference>
<dbReference type="SUPFAM" id="SSF47473">
    <property type="entry name" value="EF-hand"/>
    <property type="match status" value="1"/>
</dbReference>
<dbReference type="Pfam" id="PF01529">
    <property type="entry name" value="DHHC"/>
    <property type="match status" value="1"/>
</dbReference>
<evidence type="ECO:0000313" key="13">
    <source>
        <dbReference type="EMBL" id="VTJ56421.1"/>
    </source>
</evidence>
<dbReference type="Pfam" id="PF05517">
    <property type="entry name" value="p25-alpha"/>
    <property type="match status" value="1"/>
</dbReference>
<dbReference type="Proteomes" id="UP000335636">
    <property type="component" value="Unassembled WGS sequence"/>
</dbReference>
<dbReference type="GO" id="GO:0005874">
    <property type="term" value="C:microtubule"/>
    <property type="evidence" value="ECO:0007669"/>
    <property type="project" value="UniProtKB-KW"/>
</dbReference>
<evidence type="ECO:0000256" key="8">
    <source>
        <dbReference type="ARBA" id="ARBA00023136"/>
    </source>
</evidence>
<evidence type="ECO:0000256" key="1">
    <source>
        <dbReference type="ARBA" id="ARBA00004141"/>
    </source>
</evidence>
<comment type="domain">
    <text evidence="10">The DHHC domain is required for palmitoyltransferase activity.</text>
</comment>
<feature type="region of interest" description="Disordered" evidence="11">
    <location>
        <begin position="142"/>
        <end position="176"/>
    </location>
</feature>
<dbReference type="Gene3D" id="1.10.238.10">
    <property type="entry name" value="EF-hand"/>
    <property type="match status" value="1"/>
</dbReference>
<dbReference type="AlphaFoldDB" id="A0A5E4AI01"/>
<evidence type="ECO:0000256" key="6">
    <source>
        <dbReference type="ARBA" id="ARBA00022701"/>
    </source>
</evidence>
<keyword evidence="9" id="KW-0206">Cytoskeleton</keyword>
<comment type="similarity">
    <text evidence="10">Belongs to the DHHC palmitoyltransferase family.</text>
</comment>
<evidence type="ECO:0000256" key="2">
    <source>
        <dbReference type="ARBA" id="ARBA00004245"/>
    </source>
</evidence>
<dbReference type="PANTHER" id="PTHR12932:SF16">
    <property type="entry name" value="TUBULIN POLYMERIZATION-PROMOTING PROTEIN FAMILY MEMBER 3"/>
    <property type="match status" value="1"/>
</dbReference>
<keyword evidence="4" id="KW-0963">Cytoplasm</keyword>
<dbReference type="PANTHER" id="PTHR12932">
    <property type="entry name" value="P25 ALPHA-RELATED"/>
    <property type="match status" value="1"/>
</dbReference>
<reference evidence="13" key="1">
    <citation type="submission" date="2019-04" db="EMBL/GenBank/DDBJ databases">
        <authorList>
            <person name="Alioto T."/>
            <person name="Alioto T."/>
        </authorList>
    </citation>
    <scope>NUCLEOTIDE SEQUENCE [LARGE SCALE GENOMIC DNA]</scope>
</reference>
<keyword evidence="5 10" id="KW-0812">Transmembrane</keyword>
<comment type="similarity">
    <text evidence="3">Belongs to the TPPP family.</text>
</comment>
<feature type="compositionally biased region" description="Basic residues" evidence="11">
    <location>
        <begin position="501"/>
        <end position="512"/>
    </location>
</feature>
<keyword evidence="8 10" id="KW-0472">Membrane</keyword>
<evidence type="ECO:0000256" key="11">
    <source>
        <dbReference type="SAM" id="MobiDB-lite"/>
    </source>
</evidence>
<evidence type="ECO:0000256" key="7">
    <source>
        <dbReference type="ARBA" id="ARBA00022989"/>
    </source>
</evidence>
<feature type="region of interest" description="Disordered" evidence="11">
    <location>
        <begin position="1"/>
        <end position="27"/>
    </location>
</feature>
<feature type="transmembrane region" description="Helical" evidence="10">
    <location>
        <begin position="216"/>
        <end position="238"/>
    </location>
</feature>
<evidence type="ECO:0000259" key="12">
    <source>
        <dbReference type="Pfam" id="PF01529"/>
    </source>
</evidence>
<feature type="domain" description="Palmitoyltransferase DHHC" evidence="12">
    <location>
        <begin position="267"/>
        <end position="419"/>
    </location>
</feature>
<dbReference type="GO" id="GO:0032273">
    <property type="term" value="P:positive regulation of protein polymerization"/>
    <property type="evidence" value="ECO:0007669"/>
    <property type="project" value="TreeGrafter"/>
</dbReference>
<dbReference type="GO" id="GO:0015631">
    <property type="term" value="F:tubulin binding"/>
    <property type="evidence" value="ECO:0007669"/>
    <property type="project" value="InterPro"/>
</dbReference>
<feature type="transmembrane region" description="Helical" evidence="10">
    <location>
        <begin position="313"/>
        <end position="337"/>
    </location>
</feature>
<comment type="subcellular location">
    <subcellularLocation>
        <location evidence="2">Cytoplasm</location>
        <location evidence="2">Cytoskeleton</location>
    </subcellularLocation>
    <subcellularLocation>
        <location evidence="1">Membrane</location>
        <topology evidence="1">Multi-pass membrane protein</topology>
    </subcellularLocation>
</comment>
<feature type="compositionally biased region" description="Low complexity" evidence="11">
    <location>
        <begin position="536"/>
        <end position="548"/>
    </location>
</feature>
<evidence type="ECO:0000256" key="5">
    <source>
        <dbReference type="ARBA" id="ARBA00022692"/>
    </source>
</evidence>
<dbReference type="InterPro" id="IPR001594">
    <property type="entry name" value="Palmitoyltrfase_DHHC"/>
</dbReference>
<comment type="catalytic activity">
    <reaction evidence="10">
        <text>L-cysteinyl-[protein] + hexadecanoyl-CoA = S-hexadecanoyl-L-cysteinyl-[protein] + CoA</text>
        <dbReference type="Rhea" id="RHEA:36683"/>
        <dbReference type="Rhea" id="RHEA-COMP:10131"/>
        <dbReference type="Rhea" id="RHEA-COMP:11032"/>
        <dbReference type="ChEBI" id="CHEBI:29950"/>
        <dbReference type="ChEBI" id="CHEBI:57287"/>
        <dbReference type="ChEBI" id="CHEBI:57379"/>
        <dbReference type="ChEBI" id="CHEBI:74151"/>
        <dbReference type="EC" id="2.3.1.225"/>
    </reaction>
</comment>
<dbReference type="FunFam" id="1.10.238.10:FF:000057">
    <property type="entry name" value="Tubulin polymerization-promoting protein family member 3"/>
    <property type="match status" value="1"/>
</dbReference>
<dbReference type="InterPro" id="IPR008907">
    <property type="entry name" value="TPP/p25"/>
</dbReference>
<evidence type="ECO:0000256" key="10">
    <source>
        <dbReference type="RuleBase" id="RU079119"/>
    </source>
</evidence>
<evidence type="ECO:0000313" key="14">
    <source>
        <dbReference type="Proteomes" id="UP000335636"/>
    </source>
</evidence>
<sequence length="784" mass="85988">MGRRSPLCCPGNGPSTGRERSSPPCPARALQLASPAWNGRSCRPNLHPGWGPARGRVASRSRGPHLPRRFEARPPLGRADSQVRGRTTGLTLAGRIWHLCRHAQMFSNQRTFTEHLLRPRYSSGYLGEEMWGDKELPEMNICNKPSNKTAPEKSVWTAPAQASGPSPELQGQRSRRNGWSWPPHPLQIVAWLLYLFFAVIGFGVLVPLLPHHWVPAGYACMGVIFAGHLVVHLTAVSIDPADANVRDKSYAGPLPIFNRSQHAHVIEDLHCNLCDVDVSARSKHCSACNKCVCGFDHHCKWLNNCVGERNYRLFLHSVASALLGVLLLVLVATYVFVEFFVNPMRLRTNQHFEVLKNHTDVWFVFLPAAPVETQAPAILALAALLILLGLLSTALLGHLLCFHIYLMWHKLTTYEYIVQHRPPQEAKGAHRKLESCHPKMRPIQEMEFYLRTFSHVRPEPPGQARPAAIDANPSRFLATGGPVEPPHPSSSDTLALPPRIRPQKKRKRRMYKVPRSGILDRESQLSRLRGLRGPGRRSSSSTDSSSASPVHAAGPADAYHSASAESMDEIPVAQTRLGSAALAAPAGRGRETGLALQSRAPAVFKPGGMAASTDVAGLEESFRKFAIHGDPKASGQEMNGKNWAKLCKDCKVADGKAVTGTDVDIVFSKVKGKSARVINYEEFKKALEELATKRFKGKSKEEAFDAICQLVAGKEPANLGVTKAKTGGAVDRLTDTSKYTGSHKERFDESGKGKGIAGRQDILDDSGYVSAYKNAGTYDAKVKK</sequence>
<feature type="transmembrane region" description="Helical" evidence="10">
    <location>
        <begin position="188"/>
        <end position="210"/>
    </location>
</feature>
<dbReference type="EMBL" id="CABDUW010000064">
    <property type="protein sequence ID" value="VTJ56421.1"/>
    <property type="molecule type" value="Genomic_DNA"/>
</dbReference>
<keyword evidence="7 10" id="KW-1133">Transmembrane helix</keyword>
<evidence type="ECO:0000256" key="4">
    <source>
        <dbReference type="ARBA" id="ARBA00022490"/>
    </source>
</evidence>
<feature type="compositionally biased region" description="Basic residues" evidence="11">
    <location>
        <begin position="57"/>
        <end position="67"/>
    </location>
</feature>
<comment type="caution">
    <text evidence="13">The sequence shown here is derived from an EMBL/GenBank/DDBJ whole genome shotgun (WGS) entry which is preliminary data.</text>
</comment>
<dbReference type="GO" id="GO:0016020">
    <property type="term" value="C:membrane"/>
    <property type="evidence" value="ECO:0007669"/>
    <property type="project" value="UniProtKB-SubCell"/>
</dbReference>
<accession>A0A5E4AI01</accession>
<dbReference type="GO" id="GO:0019706">
    <property type="term" value="F:protein-cysteine S-palmitoyltransferase activity"/>
    <property type="evidence" value="ECO:0007669"/>
    <property type="project" value="UniProtKB-EC"/>
</dbReference>